<dbReference type="CDD" id="cd14498">
    <property type="entry name" value="DSP"/>
    <property type="match status" value="1"/>
</dbReference>
<dbReference type="InterPro" id="IPR000387">
    <property type="entry name" value="Tyr_Pase_dom"/>
</dbReference>
<evidence type="ECO:0000259" key="3">
    <source>
        <dbReference type="PROSITE" id="PS50056"/>
    </source>
</evidence>
<evidence type="ECO:0000256" key="1">
    <source>
        <dbReference type="ARBA" id="ARBA00009649"/>
    </source>
</evidence>
<sequence>MDIDQSLLNHPANGTMQLPAGVVANAPYQGSAPMFPNIPVSLISPYTNPRSARSLAGSHQQTLDGASQVWYKVADIGPGHAVSAQWAIRPSMRNAAVLGFTEAQLHQITGGYGRRESMNQNNNWMYEMRRDAQQVLPHLYLGPSNAARDRAFLRRAGITKVMAIRDSRLAEARLLVVEHVAKELGIESECVDVADTSALLRALTAAVQSINRHMLAMPTDADGVSTGKVLVYCETGNVRSPPVVAAYLMSMYGKELLDTLRFVHKARFCISLDEEYKHMLQSFSDLLSAQRDVAAEEDDIMQDDAYDSGPKLDSSTRKGVENLRLGLPHGHPDARPGLLAVVQQGGSSKSRSRPPKRHVEETMDEEDDRAEGASEYVQSREPSAEPGWLNLDMARYQDRAQFAPFSDRGAK</sequence>
<organism evidence="4 5">
    <name type="scientific">Sporothrix curviconia</name>
    <dbReference type="NCBI Taxonomy" id="1260050"/>
    <lineage>
        <taxon>Eukaryota</taxon>
        <taxon>Fungi</taxon>
        <taxon>Dikarya</taxon>
        <taxon>Ascomycota</taxon>
        <taxon>Pezizomycotina</taxon>
        <taxon>Sordariomycetes</taxon>
        <taxon>Sordariomycetidae</taxon>
        <taxon>Ophiostomatales</taxon>
        <taxon>Ophiostomataceae</taxon>
        <taxon>Sporothrix</taxon>
    </lineage>
</organism>
<dbReference type="SUPFAM" id="SSF52799">
    <property type="entry name" value="(Phosphotyrosine protein) phosphatases II"/>
    <property type="match status" value="1"/>
</dbReference>
<protein>
    <recommendedName>
        <fullName evidence="3">Tyrosine specific protein phosphatases domain-containing protein</fullName>
    </recommendedName>
</protein>
<comment type="caution">
    <text evidence="4">The sequence shown here is derived from an EMBL/GenBank/DDBJ whole genome shotgun (WGS) entry which is preliminary data.</text>
</comment>
<comment type="similarity">
    <text evidence="1">Belongs to the protein-tyrosine phosphatase family. Non-receptor class subfamily.</text>
</comment>
<keyword evidence="5" id="KW-1185">Reference proteome</keyword>
<dbReference type="InterPro" id="IPR020422">
    <property type="entry name" value="TYR_PHOSPHATASE_DUAL_dom"/>
</dbReference>
<reference evidence="4 5" key="1">
    <citation type="submission" date="2024-01" db="EMBL/GenBank/DDBJ databases">
        <authorList>
            <person name="Allen C."/>
            <person name="Tagirdzhanova G."/>
        </authorList>
    </citation>
    <scope>NUCLEOTIDE SEQUENCE [LARGE SCALE GENOMIC DNA]</scope>
</reference>
<evidence type="ECO:0000256" key="2">
    <source>
        <dbReference type="SAM" id="MobiDB-lite"/>
    </source>
</evidence>
<dbReference type="InterPro" id="IPR029021">
    <property type="entry name" value="Prot-tyrosine_phosphatase-like"/>
</dbReference>
<evidence type="ECO:0000313" key="5">
    <source>
        <dbReference type="Proteomes" id="UP001642405"/>
    </source>
</evidence>
<dbReference type="PANTHER" id="PTHR46588:SF1">
    <property type="entry name" value="SERINE_THREONINE_TYROSINE-INTERACTING PROTEIN"/>
    <property type="match status" value="1"/>
</dbReference>
<proteinExistence type="inferred from homology"/>
<name>A0ABP0C6Z8_9PEZI</name>
<dbReference type="PANTHER" id="PTHR46588">
    <property type="entry name" value="SERINE/THREONINE/TYROSINE-INTERACTING PROTEIN"/>
    <property type="match status" value="1"/>
</dbReference>
<dbReference type="Pfam" id="PF00782">
    <property type="entry name" value="DSPc"/>
    <property type="match status" value="1"/>
</dbReference>
<accession>A0ABP0C6Z8</accession>
<dbReference type="SMART" id="SM00195">
    <property type="entry name" value="DSPc"/>
    <property type="match status" value="1"/>
</dbReference>
<evidence type="ECO:0000313" key="4">
    <source>
        <dbReference type="EMBL" id="CAK7226986.1"/>
    </source>
</evidence>
<feature type="region of interest" description="Disordered" evidence="2">
    <location>
        <begin position="342"/>
        <end position="389"/>
    </location>
</feature>
<dbReference type="Proteomes" id="UP001642405">
    <property type="component" value="Unassembled WGS sequence"/>
</dbReference>
<gene>
    <name evidence="4" type="ORF">SCUCBS95973_006383</name>
</gene>
<dbReference type="EMBL" id="CAWUHB010000038">
    <property type="protein sequence ID" value="CAK7226986.1"/>
    <property type="molecule type" value="Genomic_DNA"/>
</dbReference>
<dbReference type="Gene3D" id="3.90.190.10">
    <property type="entry name" value="Protein tyrosine phosphatase superfamily"/>
    <property type="match status" value="1"/>
</dbReference>
<dbReference type="InterPro" id="IPR052449">
    <property type="entry name" value="STYX-Interacting_Phosphatase"/>
</dbReference>
<dbReference type="PROSITE" id="PS50056">
    <property type="entry name" value="TYR_PHOSPHATASE_2"/>
    <property type="match status" value="1"/>
</dbReference>
<feature type="domain" description="Tyrosine specific protein phosphatases" evidence="3">
    <location>
        <begin position="201"/>
        <end position="278"/>
    </location>
</feature>
<dbReference type="InterPro" id="IPR000340">
    <property type="entry name" value="Dual-sp_phosphatase_cat-dom"/>
</dbReference>